<accession>A0ABR2SNW3</accession>
<protein>
    <recommendedName>
        <fullName evidence="3">Integrase zinc-binding domain-containing protein</fullName>
    </recommendedName>
</protein>
<dbReference type="EMBL" id="JBBPBN010000013">
    <property type="protein sequence ID" value="KAK9026819.1"/>
    <property type="molecule type" value="Genomic_DNA"/>
</dbReference>
<evidence type="ECO:0008006" key="3">
    <source>
        <dbReference type="Google" id="ProtNLM"/>
    </source>
</evidence>
<evidence type="ECO:0000313" key="2">
    <source>
        <dbReference type="Proteomes" id="UP001396334"/>
    </source>
</evidence>
<gene>
    <name evidence="1" type="ORF">V6N11_039652</name>
</gene>
<organism evidence="1 2">
    <name type="scientific">Hibiscus sabdariffa</name>
    <name type="common">roselle</name>
    <dbReference type="NCBI Taxonomy" id="183260"/>
    <lineage>
        <taxon>Eukaryota</taxon>
        <taxon>Viridiplantae</taxon>
        <taxon>Streptophyta</taxon>
        <taxon>Embryophyta</taxon>
        <taxon>Tracheophyta</taxon>
        <taxon>Spermatophyta</taxon>
        <taxon>Magnoliopsida</taxon>
        <taxon>eudicotyledons</taxon>
        <taxon>Gunneridae</taxon>
        <taxon>Pentapetalae</taxon>
        <taxon>rosids</taxon>
        <taxon>malvids</taxon>
        <taxon>Malvales</taxon>
        <taxon>Malvaceae</taxon>
        <taxon>Malvoideae</taxon>
        <taxon>Hibiscus</taxon>
    </lineage>
</organism>
<dbReference type="Proteomes" id="UP001396334">
    <property type="component" value="Unassembled WGS sequence"/>
</dbReference>
<reference evidence="1 2" key="1">
    <citation type="journal article" date="2024" name="G3 (Bethesda)">
        <title>Genome assembly of Hibiscus sabdariffa L. provides insights into metabolisms of medicinal natural products.</title>
        <authorList>
            <person name="Kim T."/>
        </authorList>
    </citation>
    <scope>NUCLEOTIDE SEQUENCE [LARGE SCALE GENOMIC DNA]</scope>
    <source>
        <strain evidence="1">TK-2024</strain>
        <tissue evidence="1">Old leaves</tissue>
    </source>
</reference>
<sequence length="86" mass="9723">MNVSFPQVEILDAVREETETSPELLQLQQGITQGELGSDWAVQEGLIFFKGMKLATSEFVQNCLVCQRHKWQNLQPAGLLQPPRLL</sequence>
<comment type="caution">
    <text evidence="1">The sequence shown here is derived from an EMBL/GenBank/DDBJ whole genome shotgun (WGS) entry which is preliminary data.</text>
</comment>
<name>A0ABR2SNW3_9ROSI</name>
<keyword evidence="2" id="KW-1185">Reference proteome</keyword>
<proteinExistence type="predicted"/>
<evidence type="ECO:0000313" key="1">
    <source>
        <dbReference type="EMBL" id="KAK9026819.1"/>
    </source>
</evidence>